<gene>
    <name evidence="5" type="ORF">PENSUB_6075</name>
</gene>
<keyword evidence="2 3" id="KW-0378">Hydrolase</keyword>
<dbReference type="InterPro" id="IPR019826">
    <property type="entry name" value="Carboxylesterase_B_AS"/>
</dbReference>
<evidence type="ECO:0000313" key="6">
    <source>
        <dbReference type="Proteomes" id="UP000186955"/>
    </source>
</evidence>
<dbReference type="EMBL" id="MNBE01000582">
    <property type="protein sequence ID" value="OKP07486.1"/>
    <property type="molecule type" value="Genomic_DNA"/>
</dbReference>
<dbReference type="Proteomes" id="UP000186955">
    <property type="component" value="Unassembled WGS sequence"/>
</dbReference>
<evidence type="ECO:0000256" key="2">
    <source>
        <dbReference type="ARBA" id="ARBA00022801"/>
    </source>
</evidence>
<comment type="caution">
    <text evidence="5">The sequence shown here is derived from an EMBL/GenBank/DDBJ whole genome shotgun (WGS) entry which is preliminary data.</text>
</comment>
<dbReference type="PANTHER" id="PTHR11559">
    <property type="entry name" value="CARBOXYLESTERASE"/>
    <property type="match status" value="1"/>
</dbReference>
<dbReference type="GO" id="GO:0072330">
    <property type="term" value="P:monocarboxylic acid biosynthetic process"/>
    <property type="evidence" value="ECO:0007669"/>
    <property type="project" value="UniProtKB-ARBA"/>
</dbReference>
<dbReference type="AlphaFoldDB" id="A0A1Q5U4T7"/>
<dbReference type="PROSITE" id="PS00122">
    <property type="entry name" value="CARBOXYLESTERASE_B_1"/>
    <property type="match status" value="1"/>
</dbReference>
<dbReference type="InterPro" id="IPR029058">
    <property type="entry name" value="AB_hydrolase_fold"/>
</dbReference>
<name>A0A1Q5U4T7_9EURO</name>
<organism evidence="5 6">
    <name type="scientific">Penicillium subrubescens</name>
    <dbReference type="NCBI Taxonomy" id="1316194"/>
    <lineage>
        <taxon>Eukaryota</taxon>
        <taxon>Fungi</taxon>
        <taxon>Dikarya</taxon>
        <taxon>Ascomycota</taxon>
        <taxon>Pezizomycotina</taxon>
        <taxon>Eurotiomycetes</taxon>
        <taxon>Eurotiomycetidae</taxon>
        <taxon>Eurotiales</taxon>
        <taxon>Aspergillaceae</taxon>
        <taxon>Penicillium</taxon>
    </lineage>
</organism>
<dbReference type="EC" id="3.1.1.-" evidence="3"/>
<dbReference type="Gene3D" id="3.40.50.1820">
    <property type="entry name" value="alpha/beta hydrolase"/>
    <property type="match status" value="1"/>
</dbReference>
<sequence length="252" mass="26942">MALSGRNCMSAAATGANYRLLQNENGFISVIIQYRLGAFGFLSSEDVHKYGKTNAGLLDMRFALEWIQEYITKFGGDPSRVTIGGESSGAGAVMLQATAHGGKDDGLFNNIIAASPYTATQFKYNDEVPNGALNNANDGVPLSPPTTNTTAAFMQYLKSTFPDFTPSDFAELLSIYKVASSSPESTGPPYDTLGNRDPTALNQSEFATGLQQTAFNIFAESAFDCTSYWLTDAFSSEAIEDQGKKAGSTSTQ</sequence>
<dbReference type="Pfam" id="PF00135">
    <property type="entry name" value="COesterase"/>
    <property type="match status" value="1"/>
</dbReference>
<feature type="domain" description="Carboxylesterase type B" evidence="4">
    <location>
        <begin position="11"/>
        <end position="159"/>
    </location>
</feature>
<protein>
    <recommendedName>
        <fullName evidence="3">Carboxylic ester hydrolase</fullName>
        <ecNumber evidence="3">3.1.1.-</ecNumber>
    </recommendedName>
</protein>
<accession>A0A1Q5U4T7</accession>
<reference evidence="5 6" key="1">
    <citation type="submission" date="2016-10" db="EMBL/GenBank/DDBJ databases">
        <title>Genome sequence of the ascomycete fungus Penicillium subrubescens.</title>
        <authorList>
            <person name="De Vries R.P."/>
            <person name="Peng M."/>
            <person name="Dilokpimol A."/>
            <person name="Hilden K."/>
            <person name="Makela M.R."/>
            <person name="Grigoriev I."/>
            <person name="Riley R."/>
            <person name="Granchi Z."/>
        </authorList>
    </citation>
    <scope>NUCLEOTIDE SEQUENCE [LARGE SCALE GENOMIC DNA]</scope>
    <source>
        <strain evidence="5 6">CBS 132785</strain>
    </source>
</reference>
<dbReference type="SUPFAM" id="SSF53474">
    <property type="entry name" value="alpha/beta-Hydrolases"/>
    <property type="match status" value="1"/>
</dbReference>
<keyword evidence="6" id="KW-1185">Reference proteome</keyword>
<evidence type="ECO:0000259" key="4">
    <source>
        <dbReference type="Pfam" id="PF00135"/>
    </source>
</evidence>
<evidence type="ECO:0000256" key="1">
    <source>
        <dbReference type="ARBA" id="ARBA00005964"/>
    </source>
</evidence>
<dbReference type="InterPro" id="IPR050309">
    <property type="entry name" value="Type-B_Carboxylest/Lipase"/>
</dbReference>
<comment type="similarity">
    <text evidence="1 3">Belongs to the type-B carboxylesterase/lipase family.</text>
</comment>
<evidence type="ECO:0000256" key="3">
    <source>
        <dbReference type="RuleBase" id="RU361235"/>
    </source>
</evidence>
<dbReference type="InterPro" id="IPR002018">
    <property type="entry name" value="CarbesteraseB"/>
</dbReference>
<dbReference type="GO" id="GO:0016787">
    <property type="term" value="F:hydrolase activity"/>
    <property type="evidence" value="ECO:0007669"/>
    <property type="project" value="UniProtKB-KW"/>
</dbReference>
<proteinExistence type="inferred from homology"/>
<dbReference type="STRING" id="1316194.A0A1Q5U4T7"/>
<evidence type="ECO:0000313" key="5">
    <source>
        <dbReference type="EMBL" id="OKP07486.1"/>
    </source>
</evidence>
<dbReference type="GO" id="GO:0017000">
    <property type="term" value="P:antibiotic biosynthetic process"/>
    <property type="evidence" value="ECO:0007669"/>
    <property type="project" value="UniProtKB-ARBA"/>
</dbReference>